<dbReference type="GO" id="GO:0003676">
    <property type="term" value="F:nucleic acid binding"/>
    <property type="evidence" value="ECO:0007669"/>
    <property type="project" value="InterPro"/>
</dbReference>
<dbReference type="EMBL" id="JADGJD010000154">
    <property type="protein sequence ID" value="KAJ3054163.1"/>
    <property type="molecule type" value="Genomic_DNA"/>
</dbReference>
<feature type="compositionally biased region" description="Basic and acidic residues" evidence="1">
    <location>
        <begin position="132"/>
        <end position="159"/>
    </location>
</feature>
<comment type="caution">
    <text evidence="3">The sequence shown here is derived from an EMBL/GenBank/DDBJ whole genome shotgun (WGS) entry which is preliminary data.</text>
</comment>
<feature type="domain" description="3'-5' exonuclease" evidence="2">
    <location>
        <begin position="438"/>
        <end position="623"/>
    </location>
</feature>
<dbReference type="Pfam" id="PF01612">
    <property type="entry name" value="DNA_pol_A_exo1"/>
    <property type="match status" value="1"/>
</dbReference>
<keyword evidence="3" id="KW-0540">Nuclease</keyword>
<dbReference type="PANTHER" id="PTHR47765">
    <property type="entry name" value="3'-5' EXONUCLEASE DOMAIN-CONTAINING PROTEIN"/>
    <property type="match status" value="1"/>
</dbReference>
<evidence type="ECO:0000313" key="3">
    <source>
        <dbReference type="EMBL" id="KAJ3054163.1"/>
    </source>
</evidence>
<dbReference type="InterPro" id="IPR002562">
    <property type="entry name" value="3'-5'_exonuclease_dom"/>
</dbReference>
<dbReference type="InterPro" id="IPR036397">
    <property type="entry name" value="RNaseH_sf"/>
</dbReference>
<dbReference type="GO" id="GO:0008408">
    <property type="term" value="F:3'-5' exonuclease activity"/>
    <property type="evidence" value="ECO:0007669"/>
    <property type="project" value="InterPro"/>
</dbReference>
<protein>
    <submittedName>
        <fullName evidence="3">Exonuclease mut-7</fullName>
    </submittedName>
</protein>
<dbReference type="Gene3D" id="3.30.420.10">
    <property type="entry name" value="Ribonuclease H-like superfamily/Ribonuclease H"/>
    <property type="match status" value="1"/>
</dbReference>
<accession>A0AAD5X7U7</accession>
<feature type="compositionally biased region" description="Basic and acidic residues" evidence="1">
    <location>
        <begin position="90"/>
        <end position="116"/>
    </location>
</feature>
<evidence type="ECO:0000256" key="1">
    <source>
        <dbReference type="SAM" id="MobiDB-lite"/>
    </source>
</evidence>
<gene>
    <name evidence="3" type="primary">EXD3</name>
    <name evidence="3" type="ORF">HK097_002485</name>
</gene>
<feature type="region of interest" description="Disordered" evidence="1">
    <location>
        <begin position="89"/>
        <end position="165"/>
    </location>
</feature>
<keyword evidence="3" id="KW-0269">Exonuclease</keyword>
<dbReference type="InterPro" id="IPR012337">
    <property type="entry name" value="RNaseH-like_sf"/>
</dbReference>
<keyword evidence="4" id="KW-1185">Reference proteome</keyword>
<dbReference type="SMART" id="SM00474">
    <property type="entry name" value="35EXOc"/>
    <property type="match status" value="1"/>
</dbReference>
<proteinExistence type="predicted"/>
<reference evidence="3" key="1">
    <citation type="submission" date="2020-05" db="EMBL/GenBank/DDBJ databases">
        <title>Phylogenomic resolution of chytrid fungi.</title>
        <authorList>
            <person name="Stajich J.E."/>
            <person name="Amses K."/>
            <person name="Simmons R."/>
            <person name="Seto K."/>
            <person name="Myers J."/>
            <person name="Bonds A."/>
            <person name="Quandt C.A."/>
            <person name="Barry K."/>
            <person name="Liu P."/>
            <person name="Grigoriev I."/>
            <person name="Longcore J.E."/>
            <person name="James T.Y."/>
        </authorList>
    </citation>
    <scope>NUCLEOTIDE SEQUENCE</scope>
    <source>
        <strain evidence="3">JEL0318</strain>
    </source>
</reference>
<organism evidence="3 4">
    <name type="scientific">Rhizophlyctis rosea</name>
    <dbReference type="NCBI Taxonomy" id="64517"/>
    <lineage>
        <taxon>Eukaryota</taxon>
        <taxon>Fungi</taxon>
        <taxon>Fungi incertae sedis</taxon>
        <taxon>Chytridiomycota</taxon>
        <taxon>Chytridiomycota incertae sedis</taxon>
        <taxon>Chytridiomycetes</taxon>
        <taxon>Rhizophlyctidales</taxon>
        <taxon>Rhizophlyctidaceae</taxon>
        <taxon>Rhizophlyctis</taxon>
    </lineage>
</organism>
<dbReference type="InterPro" id="IPR052408">
    <property type="entry name" value="Exonuclease_MUT-7-like"/>
</dbReference>
<name>A0AAD5X7U7_9FUNG</name>
<keyword evidence="3" id="KW-0378">Hydrolase</keyword>
<dbReference type="SUPFAM" id="SSF53098">
    <property type="entry name" value="Ribonuclease H-like"/>
    <property type="match status" value="1"/>
</dbReference>
<evidence type="ECO:0000259" key="2">
    <source>
        <dbReference type="SMART" id="SM00474"/>
    </source>
</evidence>
<dbReference type="AlphaFoldDB" id="A0AAD5X7U7"/>
<dbReference type="Proteomes" id="UP001212841">
    <property type="component" value="Unassembled WGS sequence"/>
</dbReference>
<dbReference type="GO" id="GO:0006139">
    <property type="term" value="P:nucleobase-containing compound metabolic process"/>
    <property type="evidence" value="ECO:0007669"/>
    <property type="project" value="InterPro"/>
</dbReference>
<evidence type="ECO:0000313" key="4">
    <source>
        <dbReference type="Proteomes" id="UP001212841"/>
    </source>
</evidence>
<sequence>MSTLAGPTHLPNFAPAVQNNNPREVIHLLSNYMMSNAAGVPDTFIRDVRLHPTPATFVLDVVENLDTNALPLPVQRKLMRGVSATVSRLLGKEMAQRQGGTERKKNSRPGKRDRAARAQGAGIQVQTPKPATGEKRQRDSNDKDACDGESPSKRQKSEPEETQPIKASSELAARFTTMLQNPSLTPFLIKLADAYSIDLDTPTILPVLDRLMSLGATSDCSALVSRYDLFSQTSTVRALRLQILRQEDIQSIHELIETEDQARDFLQSVNDECRNLLEKLESSMSEGVRSEDNQLLRSYAKHGARIGVSLDLDMTPYPHIVTGWRLGAITWLARETADQCASIGLAEDVSVGGETLLWKAVESNGGVGSDYVRKVAAMTLMEYGKPLEKVTSRIISKFQLNHWADGVRDKVIVKQPEAPADNGTSQAPLPIYETSAPVEFVGTEEELANLEAIFSHESKPRVVAMDCEWVPDAVTVGGARPPPAILQLAVDFGDSEKVFIIDLIGFEKERVQRTLLQIFNDKTVKKLGFSFKQDNQLLRKSFPSLPTQIPNFQEISTFPLEGGKQKKKALPSLHQYVAYYLKKRLDKTHRISDWEARPLSKEQMRYGAADVMCLLDIYRIVKK</sequence>
<dbReference type="PANTHER" id="PTHR47765:SF2">
    <property type="entry name" value="EXONUCLEASE MUT-7 HOMOLOG"/>
    <property type="match status" value="1"/>
</dbReference>